<dbReference type="EMBL" id="NKUJ01000016">
    <property type="protein sequence ID" value="RMJ18698.1"/>
    <property type="molecule type" value="Genomic_DNA"/>
</dbReference>
<dbReference type="AlphaFoldDB" id="A0A3M2SMD0"/>
<evidence type="ECO:0000313" key="2">
    <source>
        <dbReference type="EMBL" id="RMJ18698.1"/>
    </source>
</evidence>
<feature type="region of interest" description="Disordered" evidence="1">
    <location>
        <begin position="1"/>
        <end position="56"/>
    </location>
</feature>
<dbReference type="STRING" id="2010991.A0A3M2SMD0"/>
<accession>A0A3M2SMD0</accession>
<proteinExistence type="predicted"/>
<feature type="compositionally biased region" description="Polar residues" evidence="1">
    <location>
        <begin position="1"/>
        <end position="16"/>
    </location>
</feature>
<organism evidence="2 3">
    <name type="scientific">Fusarium kuroshium</name>
    <dbReference type="NCBI Taxonomy" id="2010991"/>
    <lineage>
        <taxon>Eukaryota</taxon>
        <taxon>Fungi</taxon>
        <taxon>Dikarya</taxon>
        <taxon>Ascomycota</taxon>
        <taxon>Pezizomycotina</taxon>
        <taxon>Sordariomycetes</taxon>
        <taxon>Hypocreomycetidae</taxon>
        <taxon>Hypocreales</taxon>
        <taxon>Nectriaceae</taxon>
        <taxon>Fusarium</taxon>
        <taxon>Fusarium solani species complex</taxon>
    </lineage>
</organism>
<sequence>MNNAELASLDASTYAGSQDDPPPPYSGGITSGSSTAVSSLAPSASRADTGSQMSSSQTLVSECVRMPYRLLPRMLKVSWQWNKWRIFFIGDEATPKMFAVSEYSGLLGRGPGAGPCLMIHNGTTGKDPILAATGDALRDPCDQSGSLESVVNVSAPPWMEDEAKVVTEIMYTGLAENEDVVHFRWEIETKRETVQGTSYLREEFEWRMVSAEVITDPKYPHQFRLYRVGESLPGQEGYLATASWKEAAWKTCRIEFEGGYENLGERWGTMVVMTALRIWQLGRTGQASLEYVADCFHFTKE</sequence>
<name>A0A3M2SMD0_9HYPO</name>
<evidence type="ECO:0000256" key="1">
    <source>
        <dbReference type="SAM" id="MobiDB-lite"/>
    </source>
</evidence>
<keyword evidence="3" id="KW-1185">Reference proteome</keyword>
<gene>
    <name evidence="2" type="ORF">CDV36_001589</name>
</gene>
<feature type="compositionally biased region" description="Polar residues" evidence="1">
    <location>
        <begin position="31"/>
        <end position="56"/>
    </location>
</feature>
<comment type="caution">
    <text evidence="2">The sequence shown here is derived from an EMBL/GenBank/DDBJ whole genome shotgun (WGS) entry which is preliminary data.</text>
</comment>
<dbReference type="Proteomes" id="UP000277212">
    <property type="component" value="Unassembled WGS sequence"/>
</dbReference>
<reference evidence="2 3" key="1">
    <citation type="submission" date="2017-06" db="EMBL/GenBank/DDBJ databases">
        <title>Comparative genomic analysis of Ambrosia Fusariam Clade fungi.</title>
        <authorList>
            <person name="Stajich J.E."/>
            <person name="Carrillo J."/>
            <person name="Kijimoto T."/>
            <person name="Eskalen A."/>
            <person name="O'Donnell K."/>
            <person name="Kasson M."/>
        </authorList>
    </citation>
    <scope>NUCLEOTIDE SEQUENCE [LARGE SCALE GENOMIC DNA]</scope>
    <source>
        <strain evidence="2">UCR3666</strain>
    </source>
</reference>
<dbReference type="OrthoDB" id="5073671at2759"/>
<evidence type="ECO:0000313" key="3">
    <source>
        <dbReference type="Proteomes" id="UP000277212"/>
    </source>
</evidence>
<protein>
    <submittedName>
        <fullName evidence="2">Uncharacterized protein</fullName>
    </submittedName>
</protein>